<feature type="region of interest" description="Disordered" evidence="7">
    <location>
        <begin position="30"/>
        <end position="66"/>
    </location>
</feature>
<evidence type="ECO:0000313" key="10">
    <source>
        <dbReference type="Proteomes" id="UP000307378"/>
    </source>
</evidence>
<keyword evidence="4" id="KW-0564">Palmitate</keyword>
<evidence type="ECO:0000256" key="1">
    <source>
        <dbReference type="ARBA" id="ARBA00004459"/>
    </source>
</evidence>
<dbReference type="PROSITE" id="PS51257">
    <property type="entry name" value="PROKAR_LIPOPROTEIN"/>
    <property type="match status" value="1"/>
</dbReference>
<evidence type="ECO:0000313" key="9">
    <source>
        <dbReference type="EMBL" id="THV37537.1"/>
    </source>
</evidence>
<name>A0A4S8Q0D6_9HYPH</name>
<evidence type="ECO:0000256" key="2">
    <source>
        <dbReference type="ARBA" id="ARBA00022729"/>
    </source>
</evidence>
<dbReference type="AlphaFoldDB" id="A0A4S8Q0D6"/>
<evidence type="ECO:0000256" key="5">
    <source>
        <dbReference type="ARBA" id="ARBA00023237"/>
    </source>
</evidence>
<keyword evidence="6" id="KW-0449">Lipoprotein</keyword>
<evidence type="ECO:0000256" key="6">
    <source>
        <dbReference type="ARBA" id="ARBA00023288"/>
    </source>
</evidence>
<feature type="chain" id="PRO_5020412693" description="Lipoprotein" evidence="8">
    <location>
        <begin position="28"/>
        <end position="66"/>
    </location>
</feature>
<dbReference type="GO" id="GO:0009279">
    <property type="term" value="C:cell outer membrane"/>
    <property type="evidence" value="ECO:0007669"/>
    <property type="project" value="UniProtKB-SubCell"/>
</dbReference>
<feature type="signal peptide" evidence="8">
    <location>
        <begin position="1"/>
        <end position="27"/>
    </location>
</feature>
<protein>
    <recommendedName>
        <fullName evidence="11">Lipoprotein</fullName>
    </recommendedName>
</protein>
<gene>
    <name evidence="9" type="ORF">FAA86_08090</name>
</gene>
<feature type="compositionally biased region" description="Low complexity" evidence="7">
    <location>
        <begin position="57"/>
        <end position="66"/>
    </location>
</feature>
<accession>A0A4S8Q0D6</accession>
<reference evidence="9 10" key="1">
    <citation type="submission" date="2019-04" db="EMBL/GenBank/DDBJ databases">
        <title>genome sequence of strain W3.</title>
        <authorList>
            <person name="Gao J."/>
            <person name="Sun J."/>
        </authorList>
    </citation>
    <scope>NUCLEOTIDE SEQUENCE [LARGE SCALE GENOMIC DNA]</scope>
    <source>
        <strain evidence="9 10">W3</strain>
    </source>
</reference>
<evidence type="ECO:0000256" key="3">
    <source>
        <dbReference type="ARBA" id="ARBA00023136"/>
    </source>
</evidence>
<sequence length="66" mass="7106">MDRVMVNSLKRTTLTLSLVLAASLALSACGRKGDLDPPSTPVDQQNKRGVEAEKTPDTPFLLDPLL</sequence>
<dbReference type="NCBIfam" id="NF047847">
    <property type="entry name" value="SS_mature_LptM"/>
    <property type="match status" value="1"/>
</dbReference>
<dbReference type="EMBL" id="STGU01000003">
    <property type="protein sequence ID" value="THV37537.1"/>
    <property type="molecule type" value="Genomic_DNA"/>
</dbReference>
<evidence type="ECO:0000256" key="7">
    <source>
        <dbReference type="SAM" id="MobiDB-lite"/>
    </source>
</evidence>
<evidence type="ECO:0000256" key="8">
    <source>
        <dbReference type="SAM" id="SignalP"/>
    </source>
</evidence>
<comment type="subcellular location">
    <subcellularLocation>
        <location evidence="1">Cell outer membrane</location>
        <topology evidence="1">Lipid-anchor</topology>
    </subcellularLocation>
</comment>
<comment type="caution">
    <text evidence="9">The sequence shown here is derived from an EMBL/GenBank/DDBJ whole genome shotgun (WGS) entry which is preliminary data.</text>
</comment>
<keyword evidence="5" id="KW-0998">Cell outer membrane</keyword>
<dbReference type="Proteomes" id="UP000307378">
    <property type="component" value="Unassembled WGS sequence"/>
</dbReference>
<dbReference type="InterPro" id="IPR032831">
    <property type="entry name" value="LptM_cons"/>
</dbReference>
<feature type="compositionally biased region" description="Basic and acidic residues" evidence="7">
    <location>
        <begin position="45"/>
        <end position="56"/>
    </location>
</feature>
<organism evidence="9 10">
    <name type="scientific">Rhizobium rosettiformans W3</name>
    <dbReference type="NCBI Taxonomy" id="538378"/>
    <lineage>
        <taxon>Bacteria</taxon>
        <taxon>Pseudomonadati</taxon>
        <taxon>Pseudomonadota</taxon>
        <taxon>Alphaproteobacteria</taxon>
        <taxon>Hyphomicrobiales</taxon>
        <taxon>Rhizobiaceae</taxon>
        <taxon>Rhizobium/Agrobacterium group</taxon>
        <taxon>Rhizobium</taxon>
    </lineage>
</organism>
<keyword evidence="3" id="KW-0472">Membrane</keyword>
<evidence type="ECO:0000256" key="4">
    <source>
        <dbReference type="ARBA" id="ARBA00023139"/>
    </source>
</evidence>
<keyword evidence="2 8" id="KW-0732">Signal</keyword>
<proteinExistence type="predicted"/>
<dbReference type="Pfam" id="PF13627">
    <property type="entry name" value="LptM_cons"/>
    <property type="match status" value="1"/>
</dbReference>
<evidence type="ECO:0008006" key="11">
    <source>
        <dbReference type="Google" id="ProtNLM"/>
    </source>
</evidence>